<accession>A0A147GWS7</accession>
<sequence length="100" mass="11213">MGETLMAGRKPPAGPLGCLEIGYQHFVLPMDHAQKALALLAAALVCEEHYEDGETVYRQDPDRRATRMSVKLVRPEQLQDAQLRIGMEPLKLPAPRRPPR</sequence>
<evidence type="ECO:0000313" key="1">
    <source>
        <dbReference type="EMBL" id="KTT21879.1"/>
    </source>
</evidence>
<dbReference type="Proteomes" id="UP000072741">
    <property type="component" value="Unassembled WGS sequence"/>
</dbReference>
<keyword evidence="2" id="KW-1185">Reference proteome</keyword>
<comment type="caution">
    <text evidence="1">The sequence shown here is derived from an EMBL/GenBank/DDBJ whole genome shotgun (WGS) entry which is preliminary data.</text>
</comment>
<proteinExistence type="predicted"/>
<gene>
    <name evidence="1" type="ORF">NS331_10975</name>
</gene>
<protein>
    <submittedName>
        <fullName evidence="1">Uncharacterized protein</fullName>
    </submittedName>
</protein>
<reference evidence="1 2" key="1">
    <citation type="journal article" date="2016" name="Front. Microbiol.">
        <title>Genomic Resource of Rice Seed Associated Bacteria.</title>
        <authorList>
            <person name="Midha S."/>
            <person name="Bansal K."/>
            <person name="Sharma S."/>
            <person name="Kumar N."/>
            <person name="Patil P.P."/>
            <person name="Chaudhry V."/>
            <person name="Patil P.B."/>
        </authorList>
    </citation>
    <scope>NUCLEOTIDE SEQUENCE [LARGE SCALE GENOMIC DNA]</scope>
    <source>
        <strain evidence="1 2">NS331</strain>
    </source>
</reference>
<name>A0A147GWS7_9BURK</name>
<dbReference type="EMBL" id="LDSL01000064">
    <property type="protein sequence ID" value="KTT21879.1"/>
    <property type="molecule type" value="Genomic_DNA"/>
</dbReference>
<evidence type="ECO:0000313" key="2">
    <source>
        <dbReference type="Proteomes" id="UP000072741"/>
    </source>
</evidence>
<organism evidence="1 2">
    <name type="scientific">Pseudacidovorax intermedius</name>
    <dbReference type="NCBI Taxonomy" id="433924"/>
    <lineage>
        <taxon>Bacteria</taxon>
        <taxon>Pseudomonadati</taxon>
        <taxon>Pseudomonadota</taxon>
        <taxon>Betaproteobacteria</taxon>
        <taxon>Burkholderiales</taxon>
        <taxon>Comamonadaceae</taxon>
        <taxon>Pseudacidovorax</taxon>
    </lineage>
</organism>
<dbReference type="AlphaFoldDB" id="A0A147GWS7"/>